<organism evidence="1">
    <name type="scientific">Rhizophora mucronata</name>
    <name type="common">Asiatic mangrove</name>
    <dbReference type="NCBI Taxonomy" id="61149"/>
    <lineage>
        <taxon>Eukaryota</taxon>
        <taxon>Viridiplantae</taxon>
        <taxon>Streptophyta</taxon>
        <taxon>Embryophyta</taxon>
        <taxon>Tracheophyta</taxon>
        <taxon>Spermatophyta</taxon>
        <taxon>Magnoliopsida</taxon>
        <taxon>eudicotyledons</taxon>
        <taxon>Gunneridae</taxon>
        <taxon>Pentapetalae</taxon>
        <taxon>rosids</taxon>
        <taxon>fabids</taxon>
        <taxon>Malpighiales</taxon>
        <taxon>Rhizophoraceae</taxon>
        <taxon>Rhizophora</taxon>
    </lineage>
</organism>
<proteinExistence type="predicted"/>
<name>A0A2P2KCF5_RHIMU</name>
<sequence>MHIDGKRLSGKTKFLVYICEAFAYTFSSINSPNCFIERFDPANYLPMQIWCSQISLFYMILKTK</sequence>
<evidence type="ECO:0000313" key="1">
    <source>
        <dbReference type="EMBL" id="MBX03399.1"/>
    </source>
</evidence>
<reference evidence="1" key="1">
    <citation type="submission" date="2018-02" db="EMBL/GenBank/DDBJ databases">
        <title>Rhizophora mucronata_Transcriptome.</title>
        <authorList>
            <person name="Meera S.P."/>
            <person name="Sreeshan A."/>
            <person name="Augustine A."/>
        </authorList>
    </citation>
    <scope>NUCLEOTIDE SEQUENCE</scope>
    <source>
        <tissue evidence="1">Leaf</tissue>
    </source>
</reference>
<dbReference type="EMBL" id="GGEC01022915">
    <property type="protein sequence ID" value="MBX03399.1"/>
    <property type="molecule type" value="Transcribed_RNA"/>
</dbReference>
<dbReference type="AlphaFoldDB" id="A0A2P2KCF5"/>
<protein>
    <submittedName>
        <fullName evidence="1">Uncharacterized protein</fullName>
    </submittedName>
</protein>
<accession>A0A2P2KCF5</accession>